<dbReference type="Pfam" id="PF09851">
    <property type="entry name" value="SHOCT"/>
    <property type="match status" value="1"/>
</dbReference>
<gene>
    <name evidence="3" type="ORF">ICT70_13150</name>
</gene>
<dbReference type="AlphaFoldDB" id="A0A8J6UHK9"/>
<dbReference type="Proteomes" id="UP000632828">
    <property type="component" value="Unassembled WGS sequence"/>
</dbReference>
<feature type="domain" description="SHOCT" evidence="2">
    <location>
        <begin position="60"/>
        <end position="86"/>
    </location>
</feature>
<keyword evidence="1" id="KW-1133">Transmembrane helix</keyword>
<dbReference type="EMBL" id="JACWUN010000017">
    <property type="protein sequence ID" value="MBD1401608.1"/>
    <property type="molecule type" value="Genomic_DNA"/>
</dbReference>
<comment type="caution">
    <text evidence="3">The sequence shown here is derived from an EMBL/GenBank/DDBJ whole genome shotgun (WGS) entry which is preliminary data.</text>
</comment>
<sequence>MMGPEHFGWGGWWIFPTMMPLLMIVVVVAILYFILGRGGPGPPWWHDSGRSSGPARDAETAIEVLKKRYAKGEITREEFEQIKNDLQS</sequence>
<evidence type="ECO:0000313" key="3">
    <source>
        <dbReference type="EMBL" id="MBD1401608.1"/>
    </source>
</evidence>
<dbReference type="InterPro" id="IPR018649">
    <property type="entry name" value="SHOCT"/>
</dbReference>
<reference evidence="3" key="1">
    <citation type="submission" date="2020-09" db="EMBL/GenBank/DDBJ databases">
        <title>Pelobacter alkaliphilus sp. nov., a novel anaerobic arsenate-reducing bacterium from terrestrial mud volcano.</title>
        <authorList>
            <person name="Khomyakova M.A."/>
            <person name="Merkel A.Y."/>
            <person name="Slobodkin A.I."/>
        </authorList>
    </citation>
    <scope>NUCLEOTIDE SEQUENCE</scope>
    <source>
        <strain evidence="3">M08fum</strain>
    </source>
</reference>
<accession>A0A8J6UHK9</accession>
<keyword evidence="4" id="KW-1185">Reference proteome</keyword>
<feature type="transmembrane region" description="Helical" evidence="1">
    <location>
        <begin position="12"/>
        <end position="35"/>
    </location>
</feature>
<keyword evidence="1" id="KW-0472">Membrane</keyword>
<organism evidence="3 4">
    <name type="scientific">Pelovirga terrestris</name>
    <dbReference type="NCBI Taxonomy" id="2771352"/>
    <lineage>
        <taxon>Bacteria</taxon>
        <taxon>Pseudomonadati</taxon>
        <taxon>Thermodesulfobacteriota</taxon>
        <taxon>Desulfuromonadia</taxon>
        <taxon>Geobacterales</taxon>
        <taxon>Geobacteraceae</taxon>
        <taxon>Pelovirga</taxon>
    </lineage>
</organism>
<name>A0A8J6UHK9_9BACT</name>
<evidence type="ECO:0000313" key="4">
    <source>
        <dbReference type="Proteomes" id="UP000632828"/>
    </source>
</evidence>
<evidence type="ECO:0000256" key="1">
    <source>
        <dbReference type="SAM" id="Phobius"/>
    </source>
</evidence>
<proteinExistence type="predicted"/>
<protein>
    <submittedName>
        <fullName evidence="3">SHOCT domain-containing protein</fullName>
    </submittedName>
</protein>
<evidence type="ECO:0000259" key="2">
    <source>
        <dbReference type="Pfam" id="PF09851"/>
    </source>
</evidence>
<keyword evidence="1" id="KW-0812">Transmembrane</keyword>